<proteinExistence type="predicted"/>
<reference evidence="1 2" key="1">
    <citation type="submission" date="2016-10" db="EMBL/GenBank/DDBJ databases">
        <authorList>
            <person name="de Groot N.N."/>
        </authorList>
    </citation>
    <scope>NUCLEOTIDE SEQUENCE [LARGE SCALE GENOMIC DNA]</scope>
    <source>
        <strain evidence="1 2">CGMCC 4.6945</strain>
    </source>
</reference>
<organism evidence="1 2">
    <name type="scientific">Cellulomonas marina</name>
    <dbReference type="NCBI Taxonomy" id="988821"/>
    <lineage>
        <taxon>Bacteria</taxon>
        <taxon>Bacillati</taxon>
        <taxon>Actinomycetota</taxon>
        <taxon>Actinomycetes</taxon>
        <taxon>Micrococcales</taxon>
        <taxon>Cellulomonadaceae</taxon>
        <taxon>Cellulomonas</taxon>
    </lineage>
</organism>
<accession>A0A1I0YQJ4</accession>
<dbReference type="STRING" id="988821.SAMN05421867_10898"/>
<dbReference type="EMBL" id="FOKA01000008">
    <property type="protein sequence ID" value="SFB15481.1"/>
    <property type="molecule type" value="Genomic_DNA"/>
</dbReference>
<dbReference type="AlphaFoldDB" id="A0A1I0YQJ4"/>
<keyword evidence="2" id="KW-1185">Reference proteome</keyword>
<sequence length="128" mass="12982">MAVGAPQALDALVALLGEPDDRDEGGDACGSGIDATYGWDDLTAFLGDGTLIGWSVRGATTPVPVALPLGLPVGTPLGVVEDRLGASAALWEEYDVWTIGDGGARWWAESGAPTAPVVLVSGGTSWCD</sequence>
<evidence type="ECO:0000313" key="1">
    <source>
        <dbReference type="EMBL" id="SFB15481.1"/>
    </source>
</evidence>
<dbReference type="Proteomes" id="UP000199012">
    <property type="component" value="Unassembled WGS sequence"/>
</dbReference>
<gene>
    <name evidence="1" type="ORF">SAMN05421867_10898</name>
</gene>
<evidence type="ECO:0000313" key="2">
    <source>
        <dbReference type="Proteomes" id="UP000199012"/>
    </source>
</evidence>
<protein>
    <submittedName>
        <fullName evidence="1">Uncharacterized protein</fullName>
    </submittedName>
</protein>
<name>A0A1I0YQJ4_9CELL</name>